<keyword evidence="2" id="KW-1185">Reference proteome</keyword>
<comment type="caution">
    <text evidence="1">The sequence shown here is derived from an EMBL/GenBank/DDBJ whole genome shotgun (WGS) entry which is preliminary data.</text>
</comment>
<evidence type="ECO:0000313" key="2">
    <source>
        <dbReference type="Proteomes" id="UP001430953"/>
    </source>
</evidence>
<evidence type="ECO:0000313" key="1">
    <source>
        <dbReference type="EMBL" id="KAL0132331.1"/>
    </source>
</evidence>
<gene>
    <name evidence="1" type="ORF">PUN28_000253</name>
</gene>
<protein>
    <submittedName>
        <fullName evidence="1">Uncharacterized protein</fullName>
    </submittedName>
</protein>
<accession>A0AAW2GYX4</accession>
<sequence>MPRAELLHARNPRESRNERYSIWRTTAFPTDPSSFLSLSLVRIGAACVYDEVQRACARLRALDSGAFDWSGRHLAFRVARTHKVHGENSLPAIPGNSIPGNDFTPRVTPLRDIGRLSLSIGCQPAPFAYTTLNKFSIATKSRSLSLSRLNKFNNLFRNVRACVNRARFYSILKNAVNAQGDERDFLVNYYDLRYLSILRVFLLGHLSRKNGHIWNYELGCHNLPSLEAYRGLGSDKSRAKAACIRYRFALNISSPAADLALRPALASYVRVIMTSQGCSFVNQPFSRSAVKKKNKSKKKKSNDAILRSQKDTARFKYHLKKKKKIFISRYDTRSFAIKSYAIHYIHISIVVLEFVF</sequence>
<dbReference type="Proteomes" id="UP001430953">
    <property type="component" value="Unassembled WGS sequence"/>
</dbReference>
<reference evidence="1 2" key="1">
    <citation type="submission" date="2023-03" db="EMBL/GenBank/DDBJ databases">
        <title>High recombination rates correlate with genetic variation in Cardiocondyla obscurior ants.</title>
        <authorList>
            <person name="Errbii M."/>
        </authorList>
    </citation>
    <scope>NUCLEOTIDE SEQUENCE [LARGE SCALE GENOMIC DNA]</scope>
    <source>
        <strain evidence="1">Alpha-2009</strain>
        <tissue evidence="1">Whole body</tissue>
    </source>
</reference>
<proteinExistence type="predicted"/>
<dbReference type="AlphaFoldDB" id="A0AAW2GYX4"/>
<organism evidence="1 2">
    <name type="scientific">Cardiocondyla obscurior</name>
    <dbReference type="NCBI Taxonomy" id="286306"/>
    <lineage>
        <taxon>Eukaryota</taxon>
        <taxon>Metazoa</taxon>
        <taxon>Ecdysozoa</taxon>
        <taxon>Arthropoda</taxon>
        <taxon>Hexapoda</taxon>
        <taxon>Insecta</taxon>
        <taxon>Pterygota</taxon>
        <taxon>Neoptera</taxon>
        <taxon>Endopterygota</taxon>
        <taxon>Hymenoptera</taxon>
        <taxon>Apocrita</taxon>
        <taxon>Aculeata</taxon>
        <taxon>Formicoidea</taxon>
        <taxon>Formicidae</taxon>
        <taxon>Myrmicinae</taxon>
        <taxon>Cardiocondyla</taxon>
    </lineage>
</organism>
<name>A0AAW2GYX4_9HYME</name>
<dbReference type="EMBL" id="JADYXP020000001">
    <property type="protein sequence ID" value="KAL0132331.1"/>
    <property type="molecule type" value="Genomic_DNA"/>
</dbReference>